<gene>
    <name evidence="1" type="ORF">CP49_31680</name>
</gene>
<dbReference type="RefSeq" id="WP_057854687.1">
    <property type="nucleotide sequence ID" value="NZ_LLXX01000198.1"/>
</dbReference>
<organism evidence="1 2">
    <name type="scientific">Bradyrhizobium valentinum</name>
    <dbReference type="NCBI Taxonomy" id="1518501"/>
    <lineage>
        <taxon>Bacteria</taxon>
        <taxon>Pseudomonadati</taxon>
        <taxon>Pseudomonadota</taxon>
        <taxon>Alphaproteobacteria</taxon>
        <taxon>Hyphomicrobiales</taxon>
        <taxon>Nitrobacteraceae</taxon>
        <taxon>Bradyrhizobium</taxon>
    </lineage>
</organism>
<dbReference type="Proteomes" id="UP000051913">
    <property type="component" value="Unassembled WGS sequence"/>
</dbReference>
<comment type="caution">
    <text evidence="1">The sequence shown here is derived from an EMBL/GenBank/DDBJ whole genome shotgun (WGS) entry which is preliminary data.</text>
</comment>
<keyword evidence="2" id="KW-1185">Reference proteome</keyword>
<dbReference type="InterPro" id="IPR012347">
    <property type="entry name" value="Ferritin-like"/>
</dbReference>
<dbReference type="AlphaFoldDB" id="A0A0R3KJ67"/>
<name>A0A0R3KJ67_9BRAD</name>
<dbReference type="STRING" id="1518501.CQ10_12190"/>
<dbReference type="PANTHER" id="PTHR30565:SF9">
    <property type="entry name" value="PROTEIN YCIF"/>
    <property type="match status" value="1"/>
</dbReference>
<protein>
    <submittedName>
        <fullName evidence="1">Uncharacterized protein</fullName>
    </submittedName>
</protein>
<dbReference type="PANTHER" id="PTHR30565">
    <property type="entry name" value="PROTEIN YCIF"/>
    <property type="match status" value="1"/>
</dbReference>
<dbReference type="EMBL" id="LLXX01000198">
    <property type="protein sequence ID" value="KRQ95784.1"/>
    <property type="molecule type" value="Genomic_DNA"/>
</dbReference>
<sequence>MEISNFKDMYLAELQELVSMEEQLAEALLRMAAAASHPALKDALVDHHAETMRQKERLVGILRRHDTDPTAHVDQAMQALIGETRKMLGILEGDDLRDAGLIASAQKLEHYEIAAYGSAAALAGQLELRDDQMILHDSLLEEKEADAILTDIAKGEVNPDALAA</sequence>
<dbReference type="OrthoDB" id="9795056at2"/>
<dbReference type="InterPro" id="IPR010287">
    <property type="entry name" value="DUF892_YciF-like"/>
</dbReference>
<dbReference type="Gene3D" id="1.20.1260.10">
    <property type="match status" value="1"/>
</dbReference>
<evidence type="ECO:0000313" key="1">
    <source>
        <dbReference type="EMBL" id="KRQ95784.1"/>
    </source>
</evidence>
<dbReference type="Pfam" id="PF05974">
    <property type="entry name" value="DUF892"/>
    <property type="match status" value="1"/>
</dbReference>
<evidence type="ECO:0000313" key="2">
    <source>
        <dbReference type="Proteomes" id="UP000051913"/>
    </source>
</evidence>
<dbReference type="InterPro" id="IPR009078">
    <property type="entry name" value="Ferritin-like_SF"/>
</dbReference>
<proteinExistence type="predicted"/>
<dbReference type="InterPro" id="IPR047114">
    <property type="entry name" value="YciF"/>
</dbReference>
<dbReference type="SUPFAM" id="SSF47240">
    <property type="entry name" value="Ferritin-like"/>
    <property type="match status" value="1"/>
</dbReference>
<reference evidence="1 2" key="1">
    <citation type="submission" date="2014-03" db="EMBL/GenBank/DDBJ databases">
        <title>Bradyrhizobium valentinum sp. nov., isolated from effective nodules of Lupinus mariae-josephae, a lupine endemic of basic-lime soils in Eastern Spain.</title>
        <authorList>
            <person name="Duran D."/>
            <person name="Rey L."/>
            <person name="Navarro A."/>
            <person name="Busquets A."/>
            <person name="Imperial J."/>
            <person name="Ruiz-Argueso T."/>
        </authorList>
    </citation>
    <scope>NUCLEOTIDE SEQUENCE [LARGE SCALE GENOMIC DNA]</scope>
    <source>
        <strain evidence="1 2">LmjM3</strain>
    </source>
</reference>
<accession>A0A0R3KJ67</accession>